<evidence type="ECO:0000313" key="3">
    <source>
        <dbReference type="Proteomes" id="UP000321533"/>
    </source>
</evidence>
<reference evidence="2 3" key="1">
    <citation type="journal article" date="2016" name="Int. J. Syst. Evol. Microbiol.">
        <title>Panacibacter ginsenosidivorans gen. nov., sp. nov., with ginsenoside converting activity isolated from soil of a ginseng field.</title>
        <authorList>
            <person name="Siddiqi M.Z."/>
            <person name="Muhammad Shafi S."/>
            <person name="Choi K.D."/>
            <person name="Im W.T."/>
        </authorList>
    </citation>
    <scope>NUCLEOTIDE SEQUENCE [LARGE SCALE GENOMIC DNA]</scope>
    <source>
        <strain evidence="2 3">Gsoil1550</strain>
    </source>
</reference>
<dbReference type="KEGG" id="pgin:FRZ67_07010"/>
<feature type="chain" id="PRO_5022758705" description="Lipocalin-like domain-containing protein" evidence="1">
    <location>
        <begin position="21"/>
        <end position="143"/>
    </location>
</feature>
<dbReference type="RefSeq" id="WP_147188851.1">
    <property type="nucleotide sequence ID" value="NZ_CP042435.1"/>
</dbReference>
<keyword evidence="1" id="KW-0732">Signal</keyword>
<protein>
    <recommendedName>
        <fullName evidence="4">Lipocalin-like domain-containing protein</fullName>
    </recommendedName>
</protein>
<feature type="signal peptide" evidence="1">
    <location>
        <begin position="1"/>
        <end position="20"/>
    </location>
</feature>
<gene>
    <name evidence="2" type="ORF">FRZ67_07010</name>
</gene>
<evidence type="ECO:0008006" key="4">
    <source>
        <dbReference type="Google" id="ProtNLM"/>
    </source>
</evidence>
<dbReference type="AlphaFoldDB" id="A0A5B8V896"/>
<dbReference type="Proteomes" id="UP000321533">
    <property type="component" value="Chromosome"/>
</dbReference>
<dbReference type="EMBL" id="CP042435">
    <property type="protein sequence ID" value="QEC67051.1"/>
    <property type="molecule type" value="Genomic_DNA"/>
</dbReference>
<proteinExistence type="predicted"/>
<dbReference type="OrthoDB" id="673130at2"/>
<accession>A0A5B8V896</accession>
<organism evidence="2 3">
    <name type="scientific">Panacibacter ginsenosidivorans</name>
    <dbReference type="NCBI Taxonomy" id="1813871"/>
    <lineage>
        <taxon>Bacteria</taxon>
        <taxon>Pseudomonadati</taxon>
        <taxon>Bacteroidota</taxon>
        <taxon>Chitinophagia</taxon>
        <taxon>Chitinophagales</taxon>
        <taxon>Chitinophagaceae</taxon>
        <taxon>Panacibacter</taxon>
    </lineage>
</organism>
<evidence type="ECO:0000313" key="2">
    <source>
        <dbReference type="EMBL" id="QEC67051.1"/>
    </source>
</evidence>
<sequence length="143" mass="16108">MKKIILMLFVVCAFTKQSQAQCEKKILWTSGKQAFTNSKDEVQNETQDKITVEVTKTAITFNHNDDPNDIMTGPITEATCNWADAFKNGKTVIKAELTEGHDDKHDAVVTIEGKDGKVIITLELNDKPDMKIKAFVDKYEEKN</sequence>
<name>A0A5B8V896_9BACT</name>
<evidence type="ECO:0000256" key="1">
    <source>
        <dbReference type="SAM" id="SignalP"/>
    </source>
</evidence>
<keyword evidence="3" id="KW-1185">Reference proteome</keyword>